<feature type="chain" id="PRO_5016159775" evidence="1">
    <location>
        <begin position="22"/>
        <end position="163"/>
    </location>
</feature>
<evidence type="ECO:0000313" key="2">
    <source>
        <dbReference type="EMBL" id="PZP50174.1"/>
    </source>
</evidence>
<comment type="caution">
    <text evidence="2">The sequence shown here is derived from an EMBL/GenBank/DDBJ whole genome shotgun (WGS) entry which is preliminary data.</text>
</comment>
<evidence type="ECO:0000313" key="3">
    <source>
        <dbReference type="Proteomes" id="UP000249645"/>
    </source>
</evidence>
<name>A0A2W5F7G5_9SPHI</name>
<dbReference type="EMBL" id="QFOI01000078">
    <property type="protein sequence ID" value="PZP50174.1"/>
    <property type="molecule type" value="Genomic_DNA"/>
</dbReference>
<proteinExistence type="predicted"/>
<dbReference type="Proteomes" id="UP000249645">
    <property type="component" value="Unassembled WGS sequence"/>
</dbReference>
<reference evidence="2 3" key="1">
    <citation type="submission" date="2017-11" db="EMBL/GenBank/DDBJ databases">
        <title>Infants hospitalized years apart are colonized by the same room-sourced microbial strains.</title>
        <authorList>
            <person name="Brooks B."/>
            <person name="Olm M.R."/>
            <person name="Firek B.A."/>
            <person name="Baker R."/>
            <person name="Thomas B.C."/>
            <person name="Morowitz M.J."/>
            <person name="Banfield J.F."/>
        </authorList>
    </citation>
    <scope>NUCLEOTIDE SEQUENCE [LARGE SCALE GENOMIC DNA]</scope>
    <source>
        <strain evidence="2">S2_009_000_R2_76</strain>
    </source>
</reference>
<evidence type="ECO:0000256" key="1">
    <source>
        <dbReference type="SAM" id="SignalP"/>
    </source>
</evidence>
<keyword evidence="1" id="KW-0732">Signal</keyword>
<sequence length="163" mass="18826">MNMKKLVFITSFLLYFSFVFGQTKDNLTTEKNTTMPGNVFYVDFSTLACRDFIEILKANNPSKTDHLITTANKAPKNWIQKRDIGFLISLIDSKEPTRCIVENIASTLPFKDSATMGGYAMDLIDAFRLHKTYPFNLTSCPKNDSTRQKTILQWWDKYKIEKN</sequence>
<dbReference type="AlphaFoldDB" id="A0A2W5F7G5"/>
<feature type="signal peptide" evidence="1">
    <location>
        <begin position="1"/>
        <end position="21"/>
    </location>
</feature>
<organism evidence="2 3">
    <name type="scientific">Pseudopedobacter saltans</name>
    <dbReference type="NCBI Taxonomy" id="151895"/>
    <lineage>
        <taxon>Bacteria</taxon>
        <taxon>Pseudomonadati</taxon>
        <taxon>Bacteroidota</taxon>
        <taxon>Sphingobacteriia</taxon>
        <taxon>Sphingobacteriales</taxon>
        <taxon>Sphingobacteriaceae</taxon>
        <taxon>Pseudopedobacter</taxon>
    </lineage>
</organism>
<accession>A0A2W5F7G5</accession>
<protein>
    <submittedName>
        <fullName evidence="2">Uncharacterized protein</fullName>
    </submittedName>
</protein>
<gene>
    <name evidence="2" type="ORF">DI598_06155</name>
</gene>